<feature type="domain" description="F-box" evidence="1">
    <location>
        <begin position="3"/>
        <end position="54"/>
    </location>
</feature>
<dbReference type="Gene3D" id="1.20.1280.50">
    <property type="match status" value="1"/>
</dbReference>
<evidence type="ECO:0000313" key="3">
    <source>
        <dbReference type="RefSeq" id="XP_010465255.1"/>
    </source>
</evidence>
<dbReference type="SUPFAM" id="SSF81383">
    <property type="entry name" value="F-box domain"/>
    <property type="match status" value="1"/>
</dbReference>
<dbReference type="GeneID" id="104745648"/>
<dbReference type="NCBIfam" id="TIGR01640">
    <property type="entry name" value="F_box_assoc_1"/>
    <property type="match status" value="1"/>
</dbReference>
<reference evidence="2" key="1">
    <citation type="journal article" date="2014" name="Nat. Commun.">
        <title>The emerging biofuel crop Camelina sativa retains a highly undifferentiated hexaploid genome structure.</title>
        <authorList>
            <person name="Kagale S."/>
            <person name="Koh C."/>
            <person name="Nixon J."/>
            <person name="Bollina V."/>
            <person name="Clarke W.E."/>
            <person name="Tuteja R."/>
            <person name="Spillane C."/>
            <person name="Robinson S.J."/>
            <person name="Links M.G."/>
            <person name="Clarke C."/>
            <person name="Higgins E.E."/>
            <person name="Huebert T."/>
            <person name="Sharpe A.G."/>
            <person name="Parkin I.A."/>
        </authorList>
    </citation>
    <scope>NUCLEOTIDE SEQUENCE [LARGE SCALE GENOMIC DNA]</scope>
    <source>
        <strain evidence="2">cv. DH55</strain>
    </source>
</reference>
<dbReference type="Pfam" id="PF00646">
    <property type="entry name" value="F-box"/>
    <property type="match status" value="1"/>
</dbReference>
<dbReference type="InterPro" id="IPR001810">
    <property type="entry name" value="F-box_dom"/>
</dbReference>
<dbReference type="CDD" id="cd22157">
    <property type="entry name" value="F-box_AtFBW1-like"/>
    <property type="match status" value="1"/>
</dbReference>
<dbReference type="InterPro" id="IPR036047">
    <property type="entry name" value="F-box-like_dom_sf"/>
</dbReference>
<gene>
    <name evidence="3" type="primary">LOC104745648</name>
</gene>
<dbReference type="PANTHER" id="PTHR31672">
    <property type="entry name" value="BNACNNG10540D PROTEIN"/>
    <property type="match status" value="1"/>
</dbReference>
<dbReference type="InterPro" id="IPR050796">
    <property type="entry name" value="SCF_F-box_component"/>
</dbReference>
<dbReference type="InterPro" id="IPR017451">
    <property type="entry name" value="F-box-assoc_interact_dom"/>
</dbReference>
<dbReference type="PANTHER" id="PTHR31672:SF13">
    <property type="entry name" value="F-BOX PROTEIN CPR30-LIKE"/>
    <property type="match status" value="1"/>
</dbReference>
<keyword evidence="2" id="KW-1185">Reference proteome</keyword>
<protein>
    <submittedName>
        <fullName evidence="3">F-box protein At1g11810-like</fullName>
    </submittedName>
</protein>
<dbReference type="Proteomes" id="UP000694864">
    <property type="component" value="Chromosome 15"/>
</dbReference>
<sequence>MTTTTMSNLPEVLVDEILSRVPITSLQSFRSTCKKWEALSKTHILGTSETARKQLLGFTLIDYTISSVKLDLHGIINNNDGGDDYVITSSLSVNQVNKFDEIEIAQLLHCNGLLLCVFKDNLKNSRLMVCNLYLGETRLIKPRHVFNRFDGLGVYGFGYDDDGNHKILRSKSVSDGYEIYSFRTDQWKVLESTLDGDTEIGSKRSVSLKGNAYFFATKCIIERVEVGEGVEPMESEESRDFLLCFDFTTERFGELLKLPFNSEGDGEDNVGLSCVGDEKLAVLYRSYKSIDIWISTKIQPNVVLWSKFVEMDLVMLDGFIMDGFRAGSFFIDEEKQVAVVFERRRNYSKACIVGKDGYFKSVNVGVTLPRYFTSYVPSLVSLKYNKPSKRKQRDN</sequence>
<name>A0ABM0W3Q4_CAMSA</name>
<dbReference type="PROSITE" id="PS50181">
    <property type="entry name" value="FBOX"/>
    <property type="match status" value="1"/>
</dbReference>
<dbReference type="InterPro" id="IPR006527">
    <property type="entry name" value="F-box-assoc_dom_typ1"/>
</dbReference>
<proteinExistence type="predicted"/>
<accession>A0ABM0W3Q4</accession>
<organism evidence="2 3">
    <name type="scientific">Camelina sativa</name>
    <name type="common">False flax</name>
    <name type="synonym">Myagrum sativum</name>
    <dbReference type="NCBI Taxonomy" id="90675"/>
    <lineage>
        <taxon>Eukaryota</taxon>
        <taxon>Viridiplantae</taxon>
        <taxon>Streptophyta</taxon>
        <taxon>Embryophyta</taxon>
        <taxon>Tracheophyta</taxon>
        <taxon>Spermatophyta</taxon>
        <taxon>Magnoliopsida</taxon>
        <taxon>eudicotyledons</taxon>
        <taxon>Gunneridae</taxon>
        <taxon>Pentapetalae</taxon>
        <taxon>rosids</taxon>
        <taxon>malvids</taxon>
        <taxon>Brassicales</taxon>
        <taxon>Brassicaceae</taxon>
        <taxon>Camelineae</taxon>
        <taxon>Camelina</taxon>
    </lineage>
</organism>
<evidence type="ECO:0000313" key="2">
    <source>
        <dbReference type="Proteomes" id="UP000694864"/>
    </source>
</evidence>
<dbReference type="Pfam" id="PF07734">
    <property type="entry name" value="FBA_1"/>
    <property type="match status" value="1"/>
</dbReference>
<dbReference type="RefSeq" id="XP_010465255.1">
    <property type="nucleotide sequence ID" value="XM_010466953.2"/>
</dbReference>
<evidence type="ECO:0000259" key="1">
    <source>
        <dbReference type="PROSITE" id="PS50181"/>
    </source>
</evidence>
<dbReference type="SMART" id="SM00256">
    <property type="entry name" value="FBOX"/>
    <property type="match status" value="1"/>
</dbReference>
<reference evidence="3" key="2">
    <citation type="submission" date="2025-08" db="UniProtKB">
        <authorList>
            <consortium name="RefSeq"/>
        </authorList>
    </citation>
    <scope>IDENTIFICATION</scope>
    <source>
        <tissue evidence="3">Leaf</tissue>
    </source>
</reference>